<evidence type="ECO:0000313" key="2">
    <source>
        <dbReference type="Proteomes" id="UP001064048"/>
    </source>
</evidence>
<name>A0ACC0JNY9_CHOFU</name>
<reference evidence="1 2" key="1">
    <citation type="journal article" date="2022" name="Genome Biol. Evol.">
        <title>The Spruce Budworm Genome: Reconstructing the Evolutionary History of Antifreeze Proteins.</title>
        <authorList>
            <person name="Beliveau C."/>
            <person name="Gagne P."/>
            <person name="Picq S."/>
            <person name="Vernygora O."/>
            <person name="Keeling C.I."/>
            <person name="Pinkney K."/>
            <person name="Doucet D."/>
            <person name="Wen F."/>
            <person name="Johnston J.S."/>
            <person name="Maaroufi H."/>
            <person name="Boyle B."/>
            <person name="Laroche J."/>
            <person name="Dewar K."/>
            <person name="Juretic N."/>
            <person name="Blackburn G."/>
            <person name="Nisole A."/>
            <person name="Brunet B."/>
            <person name="Brandao M."/>
            <person name="Lumley L."/>
            <person name="Duan J."/>
            <person name="Quan G."/>
            <person name="Lucarotti C.J."/>
            <person name="Roe A.D."/>
            <person name="Sperling F.A.H."/>
            <person name="Levesque R.C."/>
            <person name="Cusson M."/>
        </authorList>
    </citation>
    <scope>NUCLEOTIDE SEQUENCE [LARGE SCALE GENOMIC DNA]</scope>
    <source>
        <strain evidence="1">Glfc:IPQL:Cfum</strain>
    </source>
</reference>
<accession>A0ACC0JNY9</accession>
<protein>
    <submittedName>
        <fullName evidence="1">Uncharacterized protein</fullName>
    </submittedName>
</protein>
<dbReference type="EMBL" id="CM046119">
    <property type="protein sequence ID" value="KAI8425605.1"/>
    <property type="molecule type" value="Genomic_DNA"/>
</dbReference>
<evidence type="ECO:0000313" key="1">
    <source>
        <dbReference type="EMBL" id="KAI8425605.1"/>
    </source>
</evidence>
<comment type="caution">
    <text evidence="1">The sequence shown here is derived from an EMBL/GenBank/DDBJ whole genome shotgun (WGS) entry which is preliminary data.</text>
</comment>
<dbReference type="Proteomes" id="UP001064048">
    <property type="component" value="Chromosome 19"/>
</dbReference>
<keyword evidence="2" id="KW-1185">Reference proteome</keyword>
<organism evidence="1 2">
    <name type="scientific">Choristoneura fumiferana</name>
    <name type="common">Spruce budworm moth</name>
    <name type="synonym">Archips fumiferana</name>
    <dbReference type="NCBI Taxonomy" id="7141"/>
    <lineage>
        <taxon>Eukaryota</taxon>
        <taxon>Metazoa</taxon>
        <taxon>Ecdysozoa</taxon>
        <taxon>Arthropoda</taxon>
        <taxon>Hexapoda</taxon>
        <taxon>Insecta</taxon>
        <taxon>Pterygota</taxon>
        <taxon>Neoptera</taxon>
        <taxon>Endopterygota</taxon>
        <taxon>Lepidoptera</taxon>
        <taxon>Glossata</taxon>
        <taxon>Ditrysia</taxon>
        <taxon>Tortricoidea</taxon>
        <taxon>Tortricidae</taxon>
        <taxon>Tortricinae</taxon>
        <taxon>Choristoneura</taxon>
    </lineage>
</organism>
<gene>
    <name evidence="1" type="ORF">MSG28_011422</name>
</gene>
<proteinExistence type="predicted"/>
<sequence>MHNTVPEFDPARKEQTMAMWLHKVNECASIYGWTEKQLIHFSLPKLRGVAQRWYEGLSSVLFSWEDWQAKLLAAFPSKENYGQMLSDMVAKRARFGDSLEEYFYDKVALINKVTGPITGRLFVECILHGIDDRSVRLGAEAAQFDDPDKLLAYLRNTRNIKPVNSDRKVVRNGNVGKPHEVVAKQGRLRCFNCKQDGHVSSQCTLPIKKCTKCSKLGHEAEQCYSKLPPNTEKTVQCCVTDENRFGDKYLKVVEVDGVHFNAFIDFGSQCCMIKVSEFEKVSKQLLTDSLPLLRGFGNSIVQVLGRCRCNITIDKVEAEVDLYVVPDYAMDVPLMIGQSFTEQPHVVVYKTSEQLLMLEGVADDPDSHKIKLFCKNDVSVTGTATVEVYADPPFEGELYIEGGLRQITDVRFSVYSGLFSIGQCGVGQLVVSVPDGQNVKLGKGLLMARGRIAKEDCELLQPCAKQVSTVAEHLVTAIDAKDVKVGENVTRSEKEQIVALLNKYRECFAFNLSELGTTTVGEMTITLNDNEPVVYRPYRLAIHEKGVVRDMIGELLENGIIRPSTSPYASPIVLVRKKTGEYRLCIDFRALNKRTVKENYPIPLIDDQLDTLSGHEFYTTLDLASGYYQVPIRESDKHKTAFVTPDGHFEFNRMPFGLANAPATFQRIMNQVLGSTRHKEALAYLDDVIIPAKDFLEGMTRLENTLKLFSNAGLTLKLSKCLFFGHSVDYLGFEVSKDGIKPGSRKIEAVEGFPVPTSQHNVRQFLGLASFFRRFVPGFSIIAKPLTHLLKKDVSWSWGKEQQTAFTTLKQKLVEKPTLALYDPLAETELHTDACKLGLGAILLQRDANNKLKPVAFYSRQTTPEEQNYSSYDLETLAVISALRKFRVYLVGISFKVVTDCNSLRATFQKRDMIPRVARWWEQMQEFNLSIDYRPGTAMAHVDALSRNPIPGSPKTVCDILAVSESGSDWIVTVQGADSEIQRIINILKDPNLDNILDVKNNYKMKGDKLFRITSQGDRWVVPKGVRWQVVKQNHDDIGHFSVDKTLEKIMAVYWFPKMRSFVKKYVRSCLECTYAKAKGGKRPGFLHPIEKVDNPFDTVHVDHVGPFVRSKRGNIYVLVIVDAFTRYTYLKPVRSTKSHNSIRALSEYFGLFGVPRRLISDRGTSFTSASFKRFMHDKGIKHILNAVATPRANGQVERYNKVIVDALTAKSVGTPDNMWDEHLPDVQWGMNNTLNKGINRTPSEALFGIRPAGTSDSRLLSEIAGEVTNHTEDVRTEIRDGINSHVKAYQQYQKNRYDKKRCQPVRFEVGDLVRIERQVPASGQSKKLVPRFQGPYKITAILDHDRFQVEDTPLTRKNGRRFSTVVAIDKIAPWLTFDRPHAQDIATSSGNERKASQSFLEFSGEKRDLVKAQKDLLDLQIRLQQLEIRLTEEKLDFERKKNKIELDFLTQKYELELNYLKNKIQD</sequence>